<keyword evidence="5 7" id="KW-1133">Transmembrane helix</keyword>
<dbReference type="GO" id="GO:0055085">
    <property type="term" value="P:transmembrane transport"/>
    <property type="evidence" value="ECO:0007669"/>
    <property type="project" value="InterPro"/>
</dbReference>
<feature type="transmembrane region" description="Helical" evidence="7">
    <location>
        <begin position="242"/>
        <end position="261"/>
    </location>
</feature>
<keyword evidence="10" id="KW-1185">Reference proteome</keyword>
<evidence type="ECO:0000256" key="5">
    <source>
        <dbReference type="ARBA" id="ARBA00022989"/>
    </source>
</evidence>
<evidence type="ECO:0000256" key="7">
    <source>
        <dbReference type="RuleBase" id="RU363032"/>
    </source>
</evidence>
<dbReference type="Gene3D" id="1.10.3720.10">
    <property type="entry name" value="MetI-like"/>
    <property type="match status" value="1"/>
</dbReference>
<accession>A0A0X1KQW5</accession>
<dbReference type="Proteomes" id="UP000077469">
    <property type="component" value="Chromosome"/>
</dbReference>
<dbReference type="InterPro" id="IPR000515">
    <property type="entry name" value="MetI-like"/>
</dbReference>
<dbReference type="PANTHER" id="PTHR43005">
    <property type="entry name" value="BLR7065 PROTEIN"/>
    <property type="match status" value="1"/>
</dbReference>
<evidence type="ECO:0000313" key="10">
    <source>
        <dbReference type="Proteomes" id="UP000077469"/>
    </source>
</evidence>
<evidence type="ECO:0000259" key="8">
    <source>
        <dbReference type="PROSITE" id="PS50928"/>
    </source>
</evidence>
<dbReference type="SUPFAM" id="SSF161098">
    <property type="entry name" value="MetI-like"/>
    <property type="match status" value="1"/>
</dbReference>
<evidence type="ECO:0000256" key="6">
    <source>
        <dbReference type="ARBA" id="ARBA00023136"/>
    </source>
</evidence>
<feature type="transmembrane region" description="Helical" evidence="7">
    <location>
        <begin position="212"/>
        <end position="230"/>
    </location>
</feature>
<feature type="transmembrane region" description="Helical" evidence="7">
    <location>
        <begin position="273"/>
        <end position="293"/>
    </location>
</feature>
<protein>
    <submittedName>
        <fullName evidence="9">ABC transporter permease</fullName>
    </submittedName>
</protein>
<evidence type="ECO:0000256" key="1">
    <source>
        <dbReference type="ARBA" id="ARBA00004651"/>
    </source>
</evidence>
<keyword evidence="3" id="KW-1003">Cell membrane</keyword>
<keyword evidence="6 7" id="KW-0472">Membrane</keyword>
<keyword evidence="2 7" id="KW-0813">Transport</keyword>
<evidence type="ECO:0000256" key="4">
    <source>
        <dbReference type="ARBA" id="ARBA00022692"/>
    </source>
</evidence>
<feature type="domain" description="ABC transmembrane type-1" evidence="8">
    <location>
        <begin position="80"/>
        <end position="292"/>
    </location>
</feature>
<dbReference type="PROSITE" id="PS50928">
    <property type="entry name" value="ABC_TM1"/>
    <property type="match status" value="1"/>
</dbReference>
<dbReference type="AlphaFoldDB" id="A0A0X1KQW5"/>
<name>A0A0X1KQW5_9THEM</name>
<dbReference type="OrthoDB" id="9807129at2"/>
<proteinExistence type="inferred from homology"/>
<evidence type="ECO:0000313" key="9">
    <source>
        <dbReference type="EMBL" id="AJC73698.1"/>
    </source>
</evidence>
<dbReference type="KEGG" id="phy:AJ81_05165"/>
<feature type="transmembrane region" description="Helical" evidence="7">
    <location>
        <begin position="84"/>
        <end position="105"/>
    </location>
</feature>
<dbReference type="CDD" id="cd06261">
    <property type="entry name" value="TM_PBP2"/>
    <property type="match status" value="1"/>
</dbReference>
<evidence type="ECO:0000256" key="3">
    <source>
        <dbReference type="ARBA" id="ARBA00022475"/>
    </source>
</evidence>
<sequence length="302" mass="34479">MQSSRSMVIDPKKRGRFLAPFFVFVLPALIVVGAILAYPVIYALAISLTDRELLYLGKTNFIGLRNYSEMIRDRNFWHSLSLQLGFIAIAIPIQLVIGLFVAILFNREFPFSKILRSLLMLPVFVLPVLSGLTWRLMLQPSYGVLASFFNSISLGPIAWLADTRYAYVAILLQDIWRMWPFMFMIIYAGLSSMPSEYVEAARIDGANFFQRFWYVLLPYLKSVIATAFLLRMIDALRIFSEVYVMTYGGPSNATMLLSLYIHKQAFEFGRLSYAASVAVFLLIVALFISYFVVKRGLRGEIE</sequence>
<dbReference type="STRING" id="1123384.AJ81_05165"/>
<dbReference type="PATRIC" id="fig|1123384.7.peg.1019"/>
<organism evidence="9 10">
    <name type="scientific">Pseudothermotoga hypogea DSM 11164 = NBRC 106472</name>
    <dbReference type="NCBI Taxonomy" id="1123384"/>
    <lineage>
        <taxon>Bacteria</taxon>
        <taxon>Thermotogati</taxon>
        <taxon>Thermotogota</taxon>
        <taxon>Thermotogae</taxon>
        <taxon>Thermotogales</taxon>
        <taxon>Thermotogaceae</taxon>
        <taxon>Pseudothermotoga</taxon>
    </lineage>
</organism>
<dbReference type="GO" id="GO:0005886">
    <property type="term" value="C:plasma membrane"/>
    <property type="evidence" value="ECO:0007669"/>
    <property type="project" value="UniProtKB-SubCell"/>
</dbReference>
<feature type="transmembrane region" description="Helical" evidence="7">
    <location>
        <begin position="21"/>
        <end position="45"/>
    </location>
</feature>
<feature type="transmembrane region" description="Helical" evidence="7">
    <location>
        <begin position="117"/>
        <end position="136"/>
    </location>
</feature>
<dbReference type="InterPro" id="IPR035906">
    <property type="entry name" value="MetI-like_sf"/>
</dbReference>
<evidence type="ECO:0000256" key="2">
    <source>
        <dbReference type="ARBA" id="ARBA00022448"/>
    </source>
</evidence>
<gene>
    <name evidence="9" type="ORF">AJ81_05165</name>
</gene>
<dbReference type="PaxDb" id="1123384-AJ81_05165"/>
<dbReference type="EMBL" id="CP007141">
    <property type="protein sequence ID" value="AJC73698.1"/>
    <property type="molecule type" value="Genomic_DNA"/>
</dbReference>
<comment type="similarity">
    <text evidence="7">Belongs to the binding-protein-dependent transport system permease family.</text>
</comment>
<feature type="transmembrane region" description="Helical" evidence="7">
    <location>
        <begin position="174"/>
        <end position="192"/>
    </location>
</feature>
<dbReference type="RefSeq" id="WP_031504982.1">
    <property type="nucleotide sequence ID" value="NC_022795.1"/>
</dbReference>
<comment type="subcellular location">
    <subcellularLocation>
        <location evidence="1 7">Cell membrane</location>
        <topology evidence="1 7">Multi-pass membrane protein</topology>
    </subcellularLocation>
</comment>
<reference evidence="9 10" key="1">
    <citation type="submission" date="2014-01" db="EMBL/GenBank/DDBJ databases">
        <title>Genome sequencing of Thermotog hypogea.</title>
        <authorList>
            <person name="Zhang X."/>
            <person name="Alvare G."/>
            <person name="Fristensky B."/>
            <person name="Chen L."/>
            <person name="Suen T."/>
            <person name="Chen Q."/>
            <person name="Ma K."/>
        </authorList>
    </citation>
    <scope>NUCLEOTIDE SEQUENCE [LARGE SCALE GENOMIC DNA]</scope>
    <source>
        <strain evidence="9 10">DSM 11164</strain>
    </source>
</reference>
<keyword evidence="4 7" id="KW-0812">Transmembrane</keyword>
<dbReference type="PANTHER" id="PTHR43005:SF1">
    <property type="entry name" value="SPERMIDINE_PUTRESCINE TRANSPORT SYSTEM PERMEASE PROTEIN"/>
    <property type="match status" value="1"/>
</dbReference>
<dbReference type="Pfam" id="PF00528">
    <property type="entry name" value="BPD_transp_1"/>
    <property type="match status" value="1"/>
</dbReference>
<feature type="transmembrane region" description="Helical" evidence="7">
    <location>
        <begin position="142"/>
        <end position="162"/>
    </location>
</feature>